<dbReference type="InterPro" id="IPR036520">
    <property type="entry name" value="UPF0759_sf"/>
</dbReference>
<evidence type="ECO:0008006" key="3">
    <source>
        <dbReference type="Google" id="ProtNLM"/>
    </source>
</evidence>
<dbReference type="PANTHER" id="PTHR30348">
    <property type="entry name" value="UNCHARACTERIZED PROTEIN YECE"/>
    <property type="match status" value="1"/>
</dbReference>
<reference evidence="1 2" key="1">
    <citation type="submission" date="2017-03" db="EMBL/GenBank/DDBJ databases">
        <title>Genome analysis of strain PAMC 26577.</title>
        <authorList>
            <person name="Oh H.-M."/>
            <person name="Yang J.-A."/>
        </authorList>
    </citation>
    <scope>NUCLEOTIDE SEQUENCE [LARGE SCALE GENOMIC DNA]</scope>
    <source>
        <strain evidence="1 2">PAMC 26577</strain>
    </source>
</reference>
<evidence type="ECO:0000313" key="1">
    <source>
        <dbReference type="EMBL" id="OTP66091.1"/>
    </source>
</evidence>
<gene>
    <name evidence="1" type="ORF">PAMC26577_38305</name>
</gene>
<dbReference type="Proteomes" id="UP000195221">
    <property type="component" value="Unassembled WGS sequence"/>
</dbReference>
<sequence>MPLRKASLPSLKKHPVGAVRIGCAGWGLTDAVGEHFPGDGTHLARYSQVLTCVEINSSFYRPHRPETYARWRDSVPDTFRFSVKIPKAITHDARLVSCEPLLDAFFESATQLGDTLGCWLVQLPPSLAFDADEAEAFFASMRERTAIPIALEARHESWFAKGVATLLKSKSVAYVDADPQPDDCAIKHRADTSLAYFRLHGSPDVYRSSYEFPYLDALALTLHDRAKKARDVWCIFDNTAAGAAQFNALRVKSRRALNARPKKRIAVKEKVDA</sequence>
<organism evidence="1 2">
    <name type="scientific">Caballeronia sordidicola</name>
    <name type="common">Burkholderia sordidicola</name>
    <dbReference type="NCBI Taxonomy" id="196367"/>
    <lineage>
        <taxon>Bacteria</taxon>
        <taxon>Pseudomonadati</taxon>
        <taxon>Pseudomonadota</taxon>
        <taxon>Betaproteobacteria</taxon>
        <taxon>Burkholderiales</taxon>
        <taxon>Burkholderiaceae</taxon>
        <taxon>Caballeronia</taxon>
    </lineage>
</organism>
<dbReference type="AlphaFoldDB" id="A0A242M4Y7"/>
<dbReference type="PANTHER" id="PTHR30348:SF14">
    <property type="entry name" value="BLR8050 PROTEIN"/>
    <property type="match status" value="1"/>
</dbReference>
<dbReference type="InterPro" id="IPR002763">
    <property type="entry name" value="DUF72"/>
</dbReference>
<dbReference type="EMBL" id="NBTZ01000164">
    <property type="protein sequence ID" value="OTP66091.1"/>
    <property type="molecule type" value="Genomic_DNA"/>
</dbReference>
<dbReference type="Gene3D" id="3.20.20.410">
    <property type="entry name" value="Protein of unknown function UPF0759"/>
    <property type="match status" value="1"/>
</dbReference>
<accession>A0A242M4Y7</accession>
<comment type="caution">
    <text evidence="1">The sequence shown here is derived from an EMBL/GenBank/DDBJ whole genome shotgun (WGS) entry which is preliminary data.</text>
</comment>
<name>A0A242M4Y7_CABSO</name>
<evidence type="ECO:0000313" key="2">
    <source>
        <dbReference type="Proteomes" id="UP000195221"/>
    </source>
</evidence>
<dbReference type="RefSeq" id="WP_075359173.1">
    <property type="nucleotide sequence ID" value="NZ_MSRG01000061.1"/>
</dbReference>
<protein>
    <recommendedName>
        <fullName evidence="3">DUF72 domain-containing protein</fullName>
    </recommendedName>
</protein>
<proteinExistence type="predicted"/>
<dbReference type="Pfam" id="PF01904">
    <property type="entry name" value="DUF72"/>
    <property type="match status" value="1"/>
</dbReference>
<dbReference type="SUPFAM" id="SSF117396">
    <property type="entry name" value="TM1631-like"/>
    <property type="match status" value="1"/>
</dbReference>